<dbReference type="SUPFAM" id="SSF52540">
    <property type="entry name" value="P-loop containing nucleoside triphosphate hydrolases"/>
    <property type="match status" value="1"/>
</dbReference>
<proteinExistence type="predicted"/>
<dbReference type="EMBL" id="JAAQHG020000164">
    <property type="protein sequence ID" value="KAL1581780.1"/>
    <property type="molecule type" value="Genomic_DNA"/>
</dbReference>
<dbReference type="AlphaFoldDB" id="A0AB34KE41"/>
<name>A0AB34KE41_9PEZI</name>
<accession>A0AB34KE41</accession>
<protein>
    <submittedName>
        <fullName evidence="1">Uncharacterized protein</fullName>
    </submittedName>
</protein>
<dbReference type="RefSeq" id="XP_069224889.1">
    <property type="nucleotide sequence ID" value="XM_069377983.1"/>
</dbReference>
<dbReference type="GeneID" id="96010821"/>
<organism evidence="1 2">
    <name type="scientific">Cladosporium halotolerans</name>
    <dbReference type="NCBI Taxonomy" id="1052096"/>
    <lineage>
        <taxon>Eukaryota</taxon>
        <taxon>Fungi</taxon>
        <taxon>Dikarya</taxon>
        <taxon>Ascomycota</taxon>
        <taxon>Pezizomycotina</taxon>
        <taxon>Dothideomycetes</taxon>
        <taxon>Dothideomycetidae</taxon>
        <taxon>Cladosporiales</taxon>
        <taxon>Cladosporiaceae</taxon>
        <taxon>Cladosporium</taxon>
    </lineage>
</organism>
<dbReference type="Proteomes" id="UP000803884">
    <property type="component" value="Unassembled WGS sequence"/>
</dbReference>
<comment type="caution">
    <text evidence="1">The sequence shown here is derived from an EMBL/GenBank/DDBJ whole genome shotgun (WGS) entry which is preliminary data.</text>
</comment>
<gene>
    <name evidence="1" type="ORF">WHR41_09380</name>
</gene>
<dbReference type="InterPro" id="IPR027417">
    <property type="entry name" value="P-loop_NTPase"/>
</dbReference>
<dbReference type="Gene3D" id="3.40.50.300">
    <property type="entry name" value="P-loop containing nucleotide triphosphate hydrolases"/>
    <property type="match status" value="1"/>
</dbReference>
<keyword evidence="2" id="KW-1185">Reference proteome</keyword>
<sequence length="263" mass="29762">MCRLCTTRPVGWSTSRRRSVPKVGYKNRPEVIAKLEDIWRIVYRVDDIKSCAMSALRLSGCVILLNGFPGVGKLTIARCLQSALVNVRSRLIDNHLMIDPAEAIYPGRGAPYRVFRDRMRQAIFDDLKALPEDDTVLIMTCSLGANFEDAAVFAEYLEVARSRNMPCYTFTMYCVREQHKLRLQSPDRILGERSKLVQPAVLDDLLSNNELLNPFDRSLGYEFEIGMHLKHSSLDVIELTPEESADRILNIIIQDLEGAGGKD</sequence>
<reference evidence="1 2" key="1">
    <citation type="journal article" date="2020" name="Microbiol. Resour. Announc.">
        <title>Draft Genome Sequence of a Cladosporium Species Isolated from the Mesophotic Ascidian Didemnum maculosum.</title>
        <authorList>
            <person name="Gioti A."/>
            <person name="Siaperas R."/>
            <person name="Nikolaivits E."/>
            <person name="Le Goff G."/>
            <person name="Ouazzani J."/>
            <person name="Kotoulas G."/>
            <person name="Topakas E."/>
        </authorList>
    </citation>
    <scope>NUCLEOTIDE SEQUENCE [LARGE SCALE GENOMIC DNA]</scope>
    <source>
        <strain evidence="1 2">TM138-S3</strain>
    </source>
</reference>
<evidence type="ECO:0000313" key="2">
    <source>
        <dbReference type="Proteomes" id="UP000803884"/>
    </source>
</evidence>
<evidence type="ECO:0000313" key="1">
    <source>
        <dbReference type="EMBL" id="KAL1581780.1"/>
    </source>
</evidence>